<evidence type="ECO:0000313" key="2">
    <source>
        <dbReference type="EMBL" id="OBZ78105.1"/>
    </source>
</evidence>
<feature type="region of interest" description="Disordered" evidence="1">
    <location>
        <begin position="73"/>
        <end position="99"/>
    </location>
</feature>
<accession>A0A1C7MMK9</accession>
<organism evidence="2 3">
    <name type="scientific">Grifola frondosa</name>
    <name type="common">Maitake</name>
    <name type="synonym">Polyporus frondosus</name>
    <dbReference type="NCBI Taxonomy" id="5627"/>
    <lineage>
        <taxon>Eukaryota</taxon>
        <taxon>Fungi</taxon>
        <taxon>Dikarya</taxon>
        <taxon>Basidiomycota</taxon>
        <taxon>Agaricomycotina</taxon>
        <taxon>Agaricomycetes</taxon>
        <taxon>Polyporales</taxon>
        <taxon>Grifolaceae</taxon>
        <taxon>Grifola</taxon>
    </lineage>
</organism>
<evidence type="ECO:0000256" key="1">
    <source>
        <dbReference type="SAM" id="MobiDB-lite"/>
    </source>
</evidence>
<keyword evidence="3" id="KW-1185">Reference proteome</keyword>
<dbReference type="AlphaFoldDB" id="A0A1C7MMK9"/>
<sequence>MESVFLRLNFKQGPLFVLLPPHKITRTPLALHLLMGVPGVIDVAALIALLSSNSAVLTQAELPNFTINPAVLSASSSPPSQTPQPLPRPLSCGVERPPQPGSGCYDHPDAWCAAEAPANTDTPHSIAPPTTVSVPCTRTSTCQPRRASASRSERPPCARLKFVFWQPQHEVADHVDTPPYSHPNPYLPAVPCQPTFTAPPAFAFHPLSCPDKAYCTDPPPAPVQFLSIPVTSSLCIRTHDTISTSDIQPNAMHSSHPTHRVIDKQELVDDITCKWRECGQHMARGVCRDHVRTDHLQHEESLTRCFWGHCNGRTYKRLMKHIIRTHLKLIHVPCPRCGTSHRQDSIARHLESCMACARCGTKFASDWEESLHLCSGDKKAPAGEAGKW</sequence>
<dbReference type="Proteomes" id="UP000092993">
    <property type="component" value="Unassembled WGS sequence"/>
</dbReference>
<comment type="caution">
    <text evidence="2">The sequence shown here is derived from an EMBL/GenBank/DDBJ whole genome shotgun (WGS) entry which is preliminary data.</text>
</comment>
<evidence type="ECO:0008006" key="4">
    <source>
        <dbReference type="Google" id="ProtNLM"/>
    </source>
</evidence>
<reference evidence="2 3" key="1">
    <citation type="submission" date="2016-03" db="EMBL/GenBank/DDBJ databases">
        <title>Whole genome sequencing of Grifola frondosa 9006-11.</title>
        <authorList>
            <person name="Min B."/>
            <person name="Park H."/>
            <person name="Kim J.-G."/>
            <person name="Cho H."/>
            <person name="Oh Y.-L."/>
            <person name="Kong W.-S."/>
            <person name="Choi I.-G."/>
        </authorList>
    </citation>
    <scope>NUCLEOTIDE SEQUENCE [LARGE SCALE GENOMIC DNA]</scope>
    <source>
        <strain evidence="2 3">9006-11</strain>
    </source>
</reference>
<gene>
    <name evidence="2" type="ORF">A0H81_01737</name>
</gene>
<protein>
    <recommendedName>
        <fullName evidence="4">C2H2-type domain-containing protein</fullName>
    </recommendedName>
</protein>
<proteinExistence type="predicted"/>
<dbReference type="EMBL" id="LUGG01000002">
    <property type="protein sequence ID" value="OBZ78105.1"/>
    <property type="molecule type" value="Genomic_DNA"/>
</dbReference>
<name>A0A1C7MMK9_GRIFR</name>
<evidence type="ECO:0000313" key="3">
    <source>
        <dbReference type="Proteomes" id="UP000092993"/>
    </source>
</evidence>